<keyword evidence="1 3" id="KW-0489">Methyltransferase</keyword>
<dbReference type="PANTHER" id="PTHR43619:SF2">
    <property type="entry name" value="S-ADENOSYL-L-METHIONINE-DEPENDENT METHYLTRANSFERASES SUPERFAMILY PROTEIN"/>
    <property type="match status" value="1"/>
</dbReference>
<protein>
    <submittedName>
        <fullName evidence="3">Class I SAM-dependent methyltransferase</fullName>
    </submittedName>
</protein>
<keyword evidence="4" id="KW-1185">Reference proteome</keyword>
<name>A0ABW1F5Q3_9ACTN</name>
<dbReference type="Gene3D" id="3.40.50.150">
    <property type="entry name" value="Vaccinia Virus protein VP39"/>
    <property type="match status" value="1"/>
</dbReference>
<dbReference type="GO" id="GO:0008168">
    <property type="term" value="F:methyltransferase activity"/>
    <property type="evidence" value="ECO:0007669"/>
    <property type="project" value="UniProtKB-KW"/>
</dbReference>
<comment type="caution">
    <text evidence="3">The sequence shown here is derived from an EMBL/GenBank/DDBJ whole genome shotgun (WGS) entry which is preliminary data.</text>
</comment>
<dbReference type="SUPFAM" id="SSF53335">
    <property type="entry name" value="S-adenosyl-L-methionine-dependent methyltransferases"/>
    <property type="match status" value="1"/>
</dbReference>
<accession>A0ABW1F5Q3</accession>
<proteinExistence type="predicted"/>
<dbReference type="Pfam" id="PF04072">
    <property type="entry name" value="LCM"/>
    <property type="match status" value="1"/>
</dbReference>
<dbReference type="InterPro" id="IPR007213">
    <property type="entry name" value="Ppm1/Ppm2/Tcmp"/>
</dbReference>
<dbReference type="EMBL" id="JBHSOD010000042">
    <property type="protein sequence ID" value="MFC5888621.1"/>
    <property type="molecule type" value="Genomic_DNA"/>
</dbReference>
<dbReference type="InterPro" id="IPR029063">
    <property type="entry name" value="SAM-dependent_MTases_sf"/>
</dbReference>
<evidence type="ECO:0000313" key="4">
    <source>
        <dbReference type="Proteomes" id="UP001596067"/>
    </source>
</evidence>
<gene>
    <name evidence="3" type="ORF">ACFP0N_26995</name>
</gene>
<organism evidence="3 4">
    <name type="scientific">Kitasatospora aburaviensis</name>
    <dbReference type="NCBI Taxonomy" id="67265"/>
    <lineage>
        <taxon>Bacteria</taxon>
        <taxon>Bacillati</taxon>
        <taxon>Actinomycetota</taxon>
        <taxon>Actinomycetes</taxon>
        <taxon>Kitasatosporales</taxon>
        <taxon>Streptomycetaceae</taxon>
        <taxon>Kitasatospora</taxon>
    </lineage>
</organism>
<evidence type="ECO:0000256" key="1">
    <source>
        <dbReference type="ARBA" id="ARBA00022603"/>
    </source>
</evidence>
<reference evidence="4" key="1">
    <citation type="journal article" date="2019" name="Int. J. Syst. Evol. Microbiol.">
        <title>The Global Catalogue of Microorganisms (GCM) 10K type strain sequencing project: providing services to taxonomists for standard genome sequencing and annotation.</title>
        <authorList>
            <consortium name="The Broad Institute Genomics Platform"/>
            <consortium name="The Broad Institute Genome Sequencing Center for Infectious Disease"/>
            <person name="Wu L."/>
            <person name="Ma J."/>
        </authorList>
    </citation>
    <scope>NUCLEOTIDE SEQUENCE [LARGE SCALE GENOMIC DNA]</scope>
    <source>
        <strain evidence="4">CGMCC 4.1469</strain>
    </source>
</reference>
<evidence type="ECO:0000313" key="3">
    <source>
        <dbReference type="EMBL" id="MFC5888621.1"/>
    </source>
</evidence>
<dbReference type="GO" id="GO:0032259">
    <property type="term" value="P:methylation"/>
    <property type="evidence" value="ECO:0007669"/>
    <property type="project" value="UniProtKB-KW"/>
</dbReference>
<dbReference type="RefSeq" id="WP_380236335.1">
    <property type="nucleotide sequence ID" value="NZ_JBHSOD010000042.1"/>
</dbReference>
<dbReference type="Proteomes" id="UP001596067">
    <property type="component" value="Unassembled WGS sequence"/>
</dbReference>
<keyword evidence="2" id="KW-0808">Transferase</keyword>
<dbReference type="PANTHER" id="PTHR43619">
    <property type="entry name" value="S-ADENOSYL-L-METHIONINE-DEPENDENT METHYLTRANSFERASE YKTD-RELATED"/>
    <property type="match status" value="1"/>
</dbReference>
<sequence length="271" mass="28606">MTAAHPPLAAQVPATAFLTALARAEATADPRSGLRDPYAEHFAAHCPAAIRRVTRHTAGTSSLVTRTVAVDGLLTGLFAERAADPVGPPWEVCVNLGAGFDARPYRLAWPAHCRVIEIDCAPVLDLKDRLLPTAAAPVPVERLRCDLRDLTALAGLLRPRTAGRRVLLIAEGLLNYLSEAQVRALAAELAGIGDAWICDVLSVASAGGITAAARTAGTPLTMHGLADLTPFEATGWRCDHLDLLPTAQLSPRPGATTGLLPDSVLRLRRHS</sequence>
<evidence type="ECO:0000256" key="2">
    <source>
        <dbReference type="ARBA" id="ARBA00022679"/>
    </source>
</evidence>